<dbReference type="PROSITE" id="PS50885">
    <property type="entry name" value="HAMP"/>
    <property type="match status" value="1"/>
</dbReference>
<dbReference type="PANTHER" id="PTHR32089">
    <property type="entry name" value="METHYL-ACCEPTING CHEMOTAXIS PROTEIN MCPB"/>
    <property type="match status" value="1"/>
</dbReference>
<dbReference type="Pfam" id="PF00015">
    <property type="entry name" value="MCPsignal"/>
    <property type="match status" value="1"/>
</dbReference>
<dbReference type="SUPFAM" id="SSF58104">
    <property type="entry name" value="Methyl-accepting chemotaxis protein (MCP) signaling domain"/>
    <property type="match status" value="1"/>
</dbReference>
<proteinExistence type="inferred from homology"/>
<dbReference type="OrthoDB" id="9776024at2"/>
<dbReference type="KEGG" id="hhe:HH_0513"/>
<dbReference type="SMART" id="SM00283">
    <property type="entry name" value="MA"/>
    <property type="match status" value="1"/>
</dbReference>
<accession>Q7VIU1</accession>
<evidence type="ECO:0000313" key="8">
    <source>
        <dbReference type="Proteomes" id="UP000002495"/>
    </source>
</evidence>
<feature type="domain" description="Methyl-accepting transducer" evidence="5">
    <location>
        <begin position="260"/>
        <end position="503"/>
    </location>
</feature>
<dbReference type="Proteomes" id="UP000002495">
    <property type="component" value="Chromosome"/>
</dbReference>
<keyword evidence="4" id="KW-0472">Membrane</keyword>
<feature type="transmembrane region" description="Helical" evidence="4">
    <location>
        <begin position="9"/>
        <end position="28"/>
    </location>
</feature>
<keyword evidence="4" id="KW-0812">Transmembrane</keyword>
<evidence type="ECO:0000259" key="5">
    <source>
        <dbReference type="PROSITE" id="PS50111"/>
    </source>
</evidence>
<dbReference type="eggNOG" id="COG0840">
    <property type="taxonomic scope" value="Bacteria"/>
</dbReference>
<gene>
    <name evidence="7" type="ordered locus">HH_0513</name>
</gene>
<dbReference type="PROSITE" id="PS50111">
    <property type="entry name" value="CHEMOTAXIS_TRANSDUC_2"/>
    <property type="match status" value="1"/>
</dbReference>
<dbReference type="InterPro" id="IPR004089">
    <property type="entry name" value="MCPsignal_dom"/>
</dbReference>
<dbReference type="CDD" id="cd06225">
    <property type="entry name" value="HAMP"/>
    <property type="match status" value="1"/>
</dbReference>
<dbReference type="PRINTS" id="PR00260">
    <property type="entry name" value="CHEMTRNSDUCR"/>
</dbReference>
<keyword evidence="4" id="KW-1133">Transmembrane helix</keyword>
<evidence type="ECO:0000313" key="7">
    <source>
        <dbReference type="EMBL" id="AAP77110.1"/>
    </source>
</evidence>
<dbReference type="Gene3D" id="3.30.450.290">
    <property type="match status" value="1"/>
</dbReference>
<dbReference type="EMBL" id="AE017125">
    <property type="protein sequence ID" value="AAP77110.1"/>
    <property type="molecule type" value="Genomic_DNA"/>
</dbReference>
<dbReference type="GO" id="GO:0016020">
    <property type="term" value="C:membrane"/>
    <property type="evidence" value="ECO:0007669"/>
    <property type="project" value="InterPro"/>
</dbReference>
<name>Q7VIU1_HELHP</name>
<dbReference type="PANTHER" id="PTHR32089:SF112">
    <property type="entry name" value="LYSOZYME-LIKE PROTEIN-RELATED"/>
    <property type="match status" value="1"/>
</dbReference>
<dbReference type="RefSeq" id="WP_011115355.1">
    <property type="nucleotide sequence ID" value="NC_004917.1"/>
</dbReference>
<dbReference type="Pfam" id="PF00672">
    <property type="entry name" value="HAMP"/>
    <property type="match status" value="1"/>
</dbReference>
<dbReference type="AlphaFoldDB" id="Q7VIU1"/>
<keyword evidence="1 3" id="KW-0807">Transducer</keyword>
<comment type="similarity">
    <text evidence="2">Belongs to the methyl-accepting chemotaxis (MCP) protein family.</text>
</comment>
<organism evidence="7 8">
    <name type="scientific">Helicobacter hepaticus (strain ATCC 51449 / 3B1)</name>
    <dbReference type="NCBI Taxonomy" id="235279"/>
    <lineage>
        <taxon>Bacteria</taxon>
        <taxon>Pseudomonadati</taxon>
        <taxon>Campylobacterota</taxon>
        <taxon>Epsilonproteobacteria</taxon>
        <taxon>Campylobacterales</taxon>
        <taxon>Helicobacteraceae</taxon>
        <taxon>Helicobacter</taxon>
    </lineage>
</organism>
<keyword evidence="8" id="KW-1185">Reference proteome</keyword>
<evidence type="ECO:0000256" key="1">
    <source>
        <dbReference type="ARBA" id="ARBA00023224"/>
    </source>
</evidence>
<evidence type="ECO:0000256" key="3">
    <source>
        <dbReference type="PROSITE-ProRule" id="PRU00284"/>
    </source>
</evidence>
<feature type="transmembrane region" description="Helical" evidence="4">
    <location>
        <begin position="178"/>
        <end position="198"/>
    </location>
</feature>
<dbReference type="GO" id="GO:0007165">
    <property type="term" value="P:signal transduction"/>
    <property type="evidence" value="ECO:0007669"/>
    <property type="project" value="UniProtKB-KW"/>
</dbReference>
<dbReference type="Gene3D" id="1.10.287.950">
    <property type="entry name" value="Methyl-accepting chemotaxis protein"/>
    <property type="match status" value="1"/>
</dbReference>
<sequence>MLQSFRSKVLFTLFVFIIIGFSVLYQIVSTGYEDMVVKEGKRNAQMLGDSIFQTVRMSMNIGVREMIDAGLDNARKIAGVRSLEIHKSQSVIDLFNMPDKVSQKKDIQHIFESKQSQIAEVYENGEHNVLLQKPLIADEGCMVCHQDGTLKEGDVLGVLELRISTESFYEQIEQSENYLLLTMFVAGILALLGLYIFFEKELVKPLNRLRDMAKDLTEDGGGDLTKRIAIKSNDEVGITSNYVNRFIKIIQETIAVSKHVSEENTQTCKGLLEMSNVLSKNSDAQFELVDRVNLLAQDVSKKLDVAEKTTSSTISDIAQTESILDDFVKNLQDTIGLITNSAQTQQNILQHVEELTQHADQIKSVLSIIADIADQTNLLALNAAIEAARAGEHGRGFAVVADEVRKLAEKTQKSLNEIAASVNLVTQSVQDVGQTIRDTTKDMMYITEKTSPLIDDAHHTQQNLVLTKQNSIHLKDISTSIAQSTKELAQMMQDIVSSSESTQSVGHTIQKDVNDMSQKAQELDNAITKFKT</sequence>
<reference evidence="7 8" key="1">
    <citation type="journal article" date="2003" name="Proc. Natl. Acad. Sci. U.S.A.">
        <title>The complete genome sequence of the carcinogenic bacterium Helicobacter hepaticus.</title>
        <authorList>
            <person name="Suerbaum S."/>
            <person name="Josenhans C."/>
            <person name="Sterzenbach T."/>
            <person name="Drescher B."/>
            <person name="Brandt P."/>
            <person name="Bell M."/>
            <person name="Droege M."/>
            <person name="Fartmann B."/>
            <person name="Fischer H.-P."/>
            <person name="Ge Z."/>
            <person name="Hoerster A."/>
            <person name="Holland R."/>
            <person name="Klein K."/>
            <person name="Koenig J."/>
            <person name="Macko L."/>
            <person name="Mendz G.L."/>
            <person name="Nyakatura G."/>
            <person name="Schauer D.B."/>
            <person name="Shen Z."/>
            <person name="Weber J."/>
            <person name="Frosch M."/>
            <person name="Fox J.G."/>
        </authorList>
    </citation>
    <scope>NUCLEOTIDE SEQUENCE [LARGE SCALE GENOMIC DNA]</scope>
    <source>
        <strain evidence="8">ATCC 51449 / 3B1</strain>
    </source>
</reference>
<dbReference type="InterPro" id="IPR004090">
    <property type="entry name" value="Chemotax_Me-accpt_rcpt"/>
</dbReference>
<dbReference type="GO" id="GO:0006935">
    <property type="term" value="P:chemotaxis"/>
    <property type="evidence" value="ECO:0007669"/>
    <property type="project" value="InterPro"/>
</dbReference>
<evidence type="ECO:0000259" key="6">
    <source>
        <dbReference type="PROSITE" id="PS50885"/>
    </source>
</evidence>
<protein>
    <recommendedName>
        <fullName evidence="9">Methyl-accepting chemotaxis protein</fullName>
    </recommendedName>
</protein>
<dbReference type="InterPro" id="IPR003660">
    <property type="entry name" value="HAMP_dom"/>
</dbReference>
<dbReference type="GO" id="GO:0004888">
    <property type="term" value="F:transmembrane signaling receptor activity"/>
    <property type="evidence" value="ECO:0007669"/>
    <property type="project" value="InterPro"/>
</dbReference>
<evidence type="ECO:0000256" key="2">
    <source>
        <dbReference type="ARBA" id="ARBA00029447"/>
    </source>
</evidence>
<feature type="domain" description="HAMP" evidence="6">
    <location>
        <begin position="200"/>
        <end position="255"/>
    </location>
</feature>
<dbReference type="HOGENOM" id="CLU_000445_107_27_7"/>
<dbReference type="SMART" id="SM00304">
    <property type="entry name" value="HAMP"/>
    <property type="match status" value="1"/>
</dbReference>
<evidence type="ECO:0000256" key="4">
    <source>
        <dbReference type="SAM" id="Phobius"/>
    </source>
</evidence>
<dbReference type="STRING" id="235279.HH_0513"/>
<evidence type="ECO:0008006" key="9">
    <source>
        <dbReference type="Google" id="ProtNLM"/>
    </source>
</evidence>